<name>A0A4Z0YHL2_9PEZI</name>
<dbReference type="InterPro" id="IPR050309">
    <property type="entry name" value="Type-B_Carboxylest/Lipase"/>
</dbReference>
<comment type="similarity">
    <text evidence="1 3">Belongs to the type-B carboxylesterase/lipase family.</text>
</comment>
<evidence type="ECO:0000313" key="6">
    <source>
        <dbReference type="Proteomes" id="UP000297716"/>
    </source>
</evidence>
<dbReference type="Gene3D" id="3.40.50.1820">
    <property type="entry name" value="alpha/beta hydrolase"/>
    <property type="match status" value="1"/>
</dbReference>
<reference evidence="5 6" key="1">
    <citation type="submission" date="2019-03" db="EMBL/GenBank/DDBJ databases">
        <title>Draft genome sequence of Xylaria hypoxylon DSM 108379, a ubiquitous saprotrophic-parasitic fungi on hardwood.</title>
        <authorList>
            <person name="Buettner E."/>
            <person name="Leonhardt S."/>
            <person name="Gebauer A.M."/>
            <person name="Liers C."/>
            <person name="Hofrichter M."/>
            <person name="Kellner H."/>
        </authorList>
    </citation>
    <scope>NUCLEOTIDE SEQUENCE [LARGE SCALE GENOMIC DNA]</scope>
    <source>
        <strain evidence="5 6">DSM 108379</strain>
    </source>
</reference>
<dbReference type="Proteomes" id="UP000297716">
    <property type="component" value="Unassembled WGS sequence"/>
</dbReference>
<evidence type="ECO:0000259" key="4">
    <source>
        <dbReference type="Pfam" id="PF00135"/>
    </source>
</evidence>
<dbReference type="EC" id="3.1.1.-" evidence="3"/>
<dbReference type="OrthoDB" id="408631at2759"/>
<dbReference type="PROSITE" id="PS00941">
    <property type="entry name" value="CARBOXYLESTERASE_B_2"/>
    <property type="match status" value="1"/>
</dbReference>
<feature type="domain" description="Carboxylesterase type B" evidence="4">
    <location>
        <begin position="40"/>
        <end position="536"/>
    </location>
</feature>
<keyword evidence="2 3" id="KW-0378">Hydrolase</keyword>
<dbReference type="GO" id="GO:0016787">
    <property type="term" value="F:hydrolase activity"/>
    <property type="evidence" value="ECO:0007669"/>
    <property type="project" value="UniProtKB-KW"/>
</dbReference>
<dbReference type="InterPro" id="IPR019819">
    <property type="entry name" value="Carboxylesterase_B_CS"/>
</dbReference>
<dbReference type="SUPFAM" id="SSF53474">
    <property type="entry name" value="alpha/beta-Hydrolases"/>
    <property type="match status" value="1"/>
</dbReference>
<feature type="chain" id="PRO_5021510633" description="Carboxylic ester hydrolase" evidence="3">
    <location>
        <begin position="21"/>
        <end position="570"/>
    </location>
</feature>
<dbReference type="PANTHER" id="PTHR11559">
    <property type="entry name" value="CARBOXYLESTERASE"/>
    <property type="match status" value="1"/>
</dbReference>
<dbReference type="InterPro" id="IPR019826">
    <property type="entry name" value="Carboxylesterase_B_AS"/>
</dbReference>
<evidence type="ECO:0000313" key="5">
    <source>
        <dbReference type="EMBL" id="TGJ83809.1"/>
    </source>
</evidence>
<proteinExistence type="inferred from homology"/>
<protein>
    <recommendedName>
        <fullName evidence="3">Carboxylic ester hydrolase</fullName>
        <ecNumber evidence="3">3.1.1.-</ecNumber>
    </recommendedName>
</protein>
<feature type="signal peptide" evidence="3">
    <location>
        <begin position="1"/>
        <end position="20"/>
    </location>
</feature>
<dbReference type="PROSITE" id="PS00122">
    <property type="entry name" value="CARBOXYLESTERASE_B_1"/>
    <property type="match status" value="1"/>
</dbReference>
<dbReference type="InterPro" id="IPR029058">
    <property type="entry name" value="AB_hydrolase_fold"/>
</dbReference>
<accession>A0A4Z0YHL2</accession>
<dbReference type="AlphaFoldDB" id="A0A4Z0YHL2"/>
<comment type="caution">
    <text evidence="5">The sequence shown here is derived from an EMBL/GenBank/DDBJ whole genome shotgun (WGS) entry which is preliminary data.</text>
</comment>
<dbReference type="STRING" id="37992.A0A4Z0YHL2"/>
<sequence length="570" mass="62619">MTMWFSYVLVVGFSVSVAAADLPLVDLGYQRHRAIAFNETGDYYNFTNIRFGQPPVGNLRWAAPQAPLRSKESYATIVDGSEQGGNCPQVGPCWLTTQAAFTEAYLIGDAFDFHSTNEKIYADDACSTPLPPSARDPLESEDCLFLDVLVPRPIYDRRQNATSRAPVLVYIFSGGFTFGAKNNFGPFGGSPAGLIDSSHISSPDGLIYVALNYRLGALGWMFGDKFASEGGVVNLGLHDQRMALEWVQKNIHLFGGDPKRVTVMGESSGGGSILMQMTAYGNGTKAPFQQAITQSGGWEPATVDLKLQNEIFDDYLSLLNVSSLKEARKLPSKTVIDANQVILLNSTYGTAYFGPVPDDSFVPDDPKRLLRDGKVDKSVKLLTSIAGNEGLRFTSSNITSEADFQQFIGLLFESANETVRNYLTETVYPPVFDGSLGYTNQRERAGLFRGEIVITCNIRYLHDAVHQAGYAHLWDAYPSLHLGDVAYVFWNGPQNFSPINGTIARVMQNYITSFAITTNPNNKESPHLAEYDGKSMLRMSRSGFDIVADPTDNERCAYLGGAPYWPEVAK</sequence>
<keyword evidence="6" id="KW-1185">Reference proteome</keyword>
<evidence type="ECO:0000256" key="2">
    <source>
        <dbReference type="ARBA" id="ARBA00022801"/>
    </source>
</evidence>
<dbReference type="Pfam" id="PF00135">
    <property type="entry name" value="COesterase"/>
    <property type="match status" value="1"/>
</dbReference>
<dbReference type="EMBL" id="SKBN01000083">
    <property type="protein sequence ID" value="TGJ83809.1"/>
    <property type="molecule type" value="Genomic_DNA"/>
</dbReference>
<evidence type="ECO:0000256" key="3">
    <source>
        <dbReference type="RuleBase" id="RU361235"/>
    </source>
</evidence>
<dbReference type="InterPro" id="IPR002018">
    <property type="entry name" value="CarbesteraseB"/>
</dbReference>
<organism evidence="5 6">
    <name type="scientific">Xylaria hypoxylon</name>
    <dbReference type="NCBI Taxonomy" id="37992"/>
    <lineage>
        <taxon>Eukaryota</taxon>
        <taxon>Fungi</taxon>
        <taxon>Dikarya</taxon>
        <taxon>Ascomycota</taxon>
        <taxon>Pezizomycotina</taxon>
        <taxon>Sordariomycetes</taxon>
        <taxon>Xylariomycetidae</taxon>
        <taxon>Xylariales</taxon>
        <taxon>Xylariaceae</taxon>
        <taxon>Xylaria</taxon>
    </lineage>
</organism>
<keyword evidence="3" id="KW-0732">Signal</keyword>
<gene>
    <name evidence="5" type="ORF">E0Z10_g4953</name>
</gene>
<evidence type="ECO:0000256" key="1">
    <source>
        <dbReference type="ARBA" id="ARBA00005964"/>
    </source>
</evidence>